<dbReference type="RefSeq" id="XP_031557565.1">
    <property type="nucleotide sequence ID" value="XM_031701705.1"/>
</dbReference>
<protein>
    <submittedName>
        <fullName evidence="2">Uncharacterized protein LOC116294161</fullName>
    </submittedName>
</protein>
<dbReference type="GeneID" id="116294161"/>
<dbReference type="AlphaFoldDB" id="A0A6P8HY16"/>
<gene>
    <name evidence="2" type="primary">LOC116294161</name>
</gene>
<sequence>MPRKQTKQHSRKRLWFNVVEFDKETGRPLWRNKKPKLENALPPCITDPKFTALVEKLRKETAESVRNNESTSWSPYSPTWTLHKYSLNPRGSSEVEKTSTSSLQSNSFEKVGYEEEGSPKLVMQFQHFSPLAWSESIDKSEQQKRHIQDLLKMKSGQAPFQPSHDDQNHMTRGNAIKRDVTGLCGITSNCAMPSEWRMDNTVRLHHIDLESSPNYGLTVNQQVPLTIY</sequence>
<reference evidence="2" key="1">
    <citation type="submission" date="2025-08" db="UniProtKB">
        <authorList>
            <consortium name="RefSeq"/>
        </authorList>
    </citation>
    <scope>IDENTIFICATION</scope>
    <source>
        <tissue evidence="2">Tentacle</tissue>
    </source>
</reference>
<dbReference type="InParanoid" id="A0A6P8HY16"/>
<name>A0A6P8HY16_ACTTE</name>
<evidence type="ECO:0000313" key="1">
    <source>
        <dbReference type="Proteomes" id="UP000515163"/>
    </source>
</evidence>
<proteinExistence type="predicted"/>
<evidence type="ECO:0000313" key="2">
    <source>
        <dbReference type="RefSeq" id="XP_031557565.1"/>
    </source>
</evidence>
<dbReference type="OrthoDB" id="5952996at2759"/>
<keyword evidence="1" id="KW-1185">Reference proteome</keyword>
<dbReference type="KEGG" id="aten:116294161"/>
<organism evidence="1 2">
    <name type="scientific">Actinia tenebrosa</name>
    <name type="common">Australian red waratah sea anemone</name>
    <dbReference type="NCBI Taxonomy" id="6105"/>
    <lineage>
        <taxon>Eukaryota</taxon>
        <taxon>Metazoa</taxon>
        <taxon>Cnidaria</taxon>
        <taxon>Anthozoa</taxon>
        <taxon>Hexacorallia</taxon>
        <taxon>Actiniaria</taxon>
        <taxon>Actiniidae</taxon>
        <taxon>Actinia</taxon>
    </lineage>
</organism>
<accession>A0A6P8HY16</accession>
<dbReference type="Proteomes" id="UP000515163">
    <property type="component" value="Unplaced"/>
</dbReference>